<proteinExistence type="predicted"/>
<organism evidence="1 2">
    <name type="scientific">Candidatus Magnetoglobus multicellularis str. Araruama</name>
    <dbReference type="NCBI Taxonomy" id="890399"/>
    <lineage>
        <taxon>Bacteria</taxon>
        <taxon>Pseudomonadati</taxon>
        <taxon>Thermodesulfobacteriota</taxon>
        <taxon>Desulfobacteria</taxon>
        <taxon>Desulfobacterales</taxon>
        <taxon>Desulfobacteraceae</taxon>
        <taxon>Candidatus Magnetoglobus</taxon>
    </lineage>
</organism>
<dbReference type="EMBL" id="ATBP01003045">
    <property type="protein sequence ID" value="ETR65236.1"/>
    <property type="molecule type" value="Genomic_DNA"/>
</dbReference>
<dbReference type="AlphaFoldDB" id="A0A1V1NRW0"/>
<feature type="non-terminal residue" evidence="1">
    <location>
        <position position="1"/>
    </location>
</feature>
<accession>A0A1V1NRW0</accession>
<dbReference type="SUPFAM" id="SSF52540">
    <property type="entry name" value="P-loop containing nucleoside triphosphate hydrolases"/>
    <property type="match status" value="1"/>
</dbReference>
<evidence type="ECO:0000313" key="2">
    <source>
        <dbReference type="Proteomes" id="UP000189670"/>
    </source>
</evidence>
<comment type="caution">
    <text evidence="1">The sequence shown here is derived from an EMBL/GenBank/DDBJ whole genome shotgun (WGS) entry which is preliminary data.</text>
</comment>
<gene>
    <name evidence="1" type="ORF">OMM_14582</name>
</gene>
<sequence>FPLQELEKVNLRFLQRILRSVISIVSNDKHLIQLNDKAGIDIAFEMDRLEYSITVENHLTTQNTVNGEMGPTSNKLLSLMIPADFKAKLNARRMDEEKDITKRDYFIHNEKTIHQAIANITQAIDQPIVLFIDELDKVGRYPLDAPEWEREVMKILELSRELMLNYNMTLVFSLQNELYDKLNKARKNQEDISILRLINAHKKLPLFDLAMTMDAVDQSIAYAKYPGKRDDLFESGLIELILKLTNGNPRLIMIYLLESLTNAYLRDQNGFYRLFKSLYL</sequence>
<dbReference type="InterPro" id="IPR027417">
    <property type="entry name" value="P-loop_NTPase"/>
</dbReference>
<reference evidence="2" key="1">
    <citation type="submission" date="2012-11" db="EMBL/GenBank/DDBJ databases">
        <authorList>
            <person name="Lucero-Rivera Y.E."/>
            <person name="Tovar-Ramirez D."/>
        </authorList>
    </citation>
    <scope>NUCLEOTIDE SEQUENCE [LARGE SCALE GENOMIC DNA]</scope>
    <source>
        <strain evidence="2">Araruama</strain>
    </source>
</reference>
<dbReference type="Proteomes" id="UP000189670">
    <property type="component" value="Unassembled WGS sequence"/>
</dbReference>
<protein>
    <submittedName>
        <fullName evidence="1">Uncharacterized protein</fullName>
    </submittedName>
</protein>
<evidence type="ECO:0000313" key="1">
    <source>
        <dbReference type="EMBL" id="ETR65236.1"/>
    </source>
</evidence>
<name>A0A1V1NRW0_9BACT</name>